<dbReference type="EMBL" id="JBDKWZ010000005">
    <property type="protein sequence ID" value="MEN7548417.1"/>
    <property type="molecule type" value="Genomic_DNA"/>
</dbReference>
<keyword evidence="1" id="KW-0732">Signal</keyword>
<dbReference type="AlphaFoldDB" id="A0AAW9RXE5"/>
<dbReference type="SUPFAM" id="SSF56925">
    <property type="entry name" value="OMPA-like"/>
    <property type="match status" value="1"/>
</dbReference>
<feature type="signal peptide" evidence="1">
    <location>
        <begin position="1"/>
        <end position="22"/>
    </location>
</feature>
<evidence type="ECO:0000259" key="2">
    <source>
        <dbReference type="Pfam" id="PF19573"/>
    </source>
</evidence>
<feature type="domain" description="DUF6089" evidence="2">
    <location>
        <begin position="7"/>
        <end position="224"/>
    </location>
</feature>
<reference evidence="3 4" key="1">
    <citation type="submission" date="2024-04" db="EMBL/GenBank/DDBJ databases">
        <title>Novel genus in family Flammeovirgaceae.</title>
        <authorList>
            <person name="Nguyen T.H."/>
            <person name="Vuong T.Q."/>
            <person name="Le H."/>
            <person name="Kim S.-G."/>
        </authorList>
    </citation>
    <scope>NUCLEOTIDE SEQUENCE [LARGE SCALE GENOMIC DNA]</scope>
    <source>
        <strain evidence="3 4">JCM 23209</strain>
    </source>
</reference>
<feature type="chain" id="PRO_5043555661" evidence="1">
    <location>
        <begin position="23"/>
        <end position="233"/>
    </location>
</feature>
<evidence type="ECO:0000313" key="4">
    <source>
        <dbReference type="Proteomes" id="UP001403385"/>
    </source>
</evidence>
<evidence type="ECO:0000313" key="3">
    <source>
        <dbReference type="EMBL" id="MEN7548417.1"/>
    </source>
</evidence>
<dbReference type="Pfam" id="PF19573">
    <property type="entry name" value="DUF6089"/>
    <property type="match status" value="1"/>
</dbReference>
<keyword evidence="4" id="KW-1185">Reference proteome</keyword>
<gene>
    <name evidence="3" type="ORF">AAG747_10890</name>
</gene>
<accession>A0AAW9RXE5</accession>
<dbReference type="Gene3D" id="2.40.160.20">
    <property type="match status" value="1"/>
</dbReference>
<protein>
    <submittedName>
        <fullName evidence="3">DUF6089 family protein</fullName>
    </submittedName>
</protein>
<sequence>MRYIKLFLSAFLLLLLIQTANAQRFEVGGGFGVMNYKGDLAPSVNVIHSRPSANLLLRYNFNPYLSWRNSLVFGFLTAEDRNSSDPYLKRRNFTFTGGTVGLHSMIEYHFFDLWENRKFLNFSPFISAGLAFNSFNSKLKYGSDDRRNEEFAVSIPLGIGIRKALDLNWSIGLELITYKTFTDNVDGLGEIENATKFQKGNPNDNDTVYHFGVTISYRFVDIKCPKPIADRYR</sequence>
<dbReference type="InterPro" id="IPR045743">
    <property type="entry name" value="DUF6089"/>
</dbReference>
<dbReference type="InterPro" id="IPR011250">
    <property type="entry name" value="OMP/PagP_B-barrel"/>
</dbReference>
<dbReference type="RefSeq" id="WP_346821196.1">
    <property type="nucleotide sequence ID" value="NZ_JBDKWZ010000005.1"/>
</dbReference>
<name>A0AAW9RXE5_9BACT</name>
<comment type="caution">
    <text evidence="3">The sequence shown here is derived from an EMBL/GenBank/DDBJ whole genome shotgun (WGS) entry which is preliminary data.</text>
</comment>
<dbReference type="Proteomes" id="UP001403385">
    <property type="component" value="Unassembled WGS sequence"/>
</dbReference>
<proteinExistence type="predicted"/>
<organism evidence="3 4">
    <name type="scientific">Rapidithrix thailandica</name>
    <dbReference type="NCBI Taxonomy" id="413964"/>
    <lineage>
        <taxon>Bacteria</taxon>
        <taxon>Pseudomonadati</taxon>
        <taxon>Bacteroidota</taxon>
        <taxon>Cytophagia</taxon>
        <taxon>Cytophagales</taxon>
        <taxon>Flammeovirgaceae</taxon>
        <taxon>Rapidithrix</taxon>
    </lineage>
</organism>
<evidence type="ECO:0000256" key="1">
    <source>
        <dbReference type="SAM" id="SignalP"/>
    </source>
</evidence>